<evidence type="ECO:0000256" key="4">
    <source>
        <dbReference type="ARBA" id="ARBA00022722"/>
    </source>
</evidence>
<evidence type="ECO:0000259" key="11">
    <source>
        <dbReference type="PROSITE" id="PS51192"/>
    </source>
</evidence>
<dbReference type="PROSITE" id="PS51192">
    <property type="entry name" value="HELICASE_ATP_BIND_1"/>
    <property type="match status" value="1"/>
</dbReference>
<dbReference type="AlphaFoldDB" id="A0A6M4JAG6"/>
<dbReference type="Proteomes" id="UP000502118">
    <property type="component" value="Chromosome"/>
</dbReference>
<feature type="domain" description="Helicase ATP-binding" evidence="11">
    <location>
        <begin position="228"/>
        <end position="396"/>
    </location>
</feature>
<gene>
    <name evidence="12" type="ORF">HLA92_00625</name>
</gene>
<evidence type="ECO:0000313" key="12">
    <source>
        <dbReference type="EMBL" id="QJR43953.1"/>
    </source>
</evidence>
<dbReference type="Pfam" id="PF18766">
    <property type="entry name" value="SWI2_SNF2"/>
    <property type="match status" value="1"/>
</dbReference>
<proteinExistence type="inferred from homology"/>
<dbReference type="EC" id="3.1.21.3" evidence="3"/>
<name>A0A6M4JAG6_9MOLU</name>
<dbReference type="InterPro" id="IPR040980">
    <property type="entry name" value="SWI2_SNF2"/>
</dbReference>
<dbReference type="InterPro" id="IPR055180">
    <property type="entry name" value="HsdR_RecA-like_helicase_dom_2"/>
</dbReference>
<evidence type="ECO:0000256" key="5">
    <source>
        <dbReference type="ARBA" id="ARBA00022741"/>
    </source>
</evidence>
<dbReference type="Gene3D" id="3.40.50.300">
    <property type="entry name" value="P-loop containing nucleotide triphosphate hydrolases"/>
    <property type="match status" value="2"/>
</dbReference>
<dbReference type="KEGG" id="mmio:HLA92_00625"/>
<keyword evidence="7 12" id="KW-0255">Endonuclease</keyword>
<dbReference type="GO" id="GO:0003677">
    <property type="term" value="F:DNA binding"/>
    <property type="evidence" value="ECO:0007669"/>
    <property type="project" value="UniProtKB-KW"/>
</dbReference>
<evidence type="ECO:0000256" key="3">
    <source>
        <dbReference type="ARBA" id="ARBA00012654"/>
    </source>
</evidence>
<dbReference type="Pfam" id="PF04313">
    <property type="entry name" value="HSDR_N"/>
    <property type="match status" value="1"/>
</dbReference>
<organism evidence="12 13">
    <name type="scientific">Mycoplasma miroungirhinis</name>
    <dbReference type="NCBI Taxonomy" id="754516"/>
    <lineage>
        <taxon>Bacteria</taxon>
        <taxon>Bacillati</taxon>
        <taxon>Mycoplasmatota</taxon>
        <taxon>Mollicutes</taxon>
        <taxon>Mycoplasmataceae</taxon>
        <taxon>Mycoplasma</taxon>
    </lineage>
</organism>
<dbReference type="PANTHER" id="PTHR30195:SF16">
    <property type="entry name" value="TYPE I RESTRICTION ENZYME ENDONUCLEASE SUBUNIT"/>
    <property type="match status" value="1"/>
</dbReference>
<evidence type="ECO:0000256" key="2">
    <source>
        <dbReference type="ARBA" id="ARBA00008598"/>
    </source>
</evidence>
<evidence type="ECO:0000313" key="13">
    <source>
        <dbReference type="Proteomes" id="UP000502118"/>
    </source>
</evidence>
<comment type="similarity">
    <text evidence="2">Belongs to the HsdR family.</text>
</comment>
<dbReference type="EMBL" id="CP053097">
    <property type="protein sequence ID" value="QJR43953.1"/>
    <property type="molecule type" value="Genomic_DNA"/>
</dbReference>
<keyword evidence="5" id="KW-0547">Nucleotide-binding</keyword>
<dbReference type="SMART" id="SM00487">
    <property type="entry name" value="DEXDc"/>
    <property type="match status" value="1"/>
</dbReference>
<evidence type="ECO:0000256" key="6">
    <source>
        <dbReference type="ARBA" id="ARBA00022747"/>
    </source>
</evidence>
<accession>A0A6M4JAG6</accession>
<dbReference type="InterPro" id="IPR014001">
    <property type="entry name" value="Helicase_ATP-bd"/>
</dbReference>
<dbReference type="GO" id="GO:0009307">
    <property type="term" value="P:DNA restriction-modification system"/>
    <property type="evidence" value="ECO:0007669"/>
    <property type="project" value="UniProtKB-KW"/>
</dbReference>
<keyword evidence="8" id="KW-0378">Hydrolase</keyword>
<keyword evidence="10" id="KW-0238">DNA-binding</keyword>
<evidence type="ECO:0000256" key="10">
    <source>
        <dbReference type="ARBA" id="ARBA00023125"/>
    </source>
</evidence>
<dbReference type="RefSeq" id="WP_171112513.1">
    <property type="nucleotide sequence ID" value="NZ_CP053097.1"/>
</dbReference>
<keyword evidence="13" id="KW-1185">Reference proteome</keyword>
<evidence type="ECO:0000256" key="1">
    <source>
        <dbReference type="ARBA" id="ARBA00000851"/>
    </source>
</evidence>
<dbReference type="Pfam" id="PF22679">
    <property type="entry name" value="T1R_D3-like"/>
    <property type="match status" value="1"/>
</dbReference>
<dbReference type="InterPro" id="IPR051268">
    <property type="entry name" value="Type-I_R_enzyme_R_subunit"/>
</dbReference>
<dbReference type="InterPro" id="IPR027417">
    <property type="entry name" value="P-loop_NTPase"/>
</dbReference>
<evidence type="ECO:0000256" key="8">
    <source>
        <dbReference type="ARBA" id="ARBA00022801"/>
    </source>
</evidence>
<sequence length="970" mass="115722">MGLIKEKIVTEIHDLLQLGTLPGYDFFDDKQPLYLKLFKGKEFTAYFDNPDAIYQIATETTFQINDDSKKDVRTDILLLINGLPIYNIELKKEKSNIQAAVNQLKNYSELLFNKKLYCDNKQQVMYKFVQILVAMSENEMIYTPNQTDVQNISSKPEEWFNWTNENNSKIYNYEQVVKTFFKIPLTHNLIARYASANTNIDQLMVLRSYQIHAIEAALKNVEEVIETHKEHQLNKIGYVWHTTGSGKTFTSFKLAQLLKRIYPDRKVVHVVDRRSLNQQTNFQFKKYANDDSKDDKYIIKISQPTNSHYLKQKLEAASQKEIIITSIQLIHEIKTINVNTEKFIFVFDEAHRSTDGEWFIQFKQNFKNAMVIGFTGTPILDDEKDKDGEKTLTEKIFGHEIHHYTMQEGIRDKKVLPFTIKLDFRKELLEFFGILDFMKSNRLEYQDSTEKFKYFHNDKADKSEFYKKYIKPYENGIFSRNDFDNARLTFLNLLEDSEKDNDLKLKLEEQLSLLGYFESDIYKKWIVEEIIADRQDNKSRIWSGIFAVSSIEEAIWYYEQFQEDISKLSEEKKIKVSVLFDFSLPSDSDKYIKRLDFLKSLLDQYNKNYGTNYNVKEHLSEGIFKTNIEQRLAQDIREENINKTITDNGTSSQKLDLLIVVDQLLTGYDSKFVNTIYFDKEITQKYAIIQAISRTNRIYPYKNYGKVHFFKKPIQMKNNLEKALKMYANITPEQFNSFIEEYKPEKIFAKIIEQYKILENIRKKLQIPENYSKIPPKLMETDFINLNNLTKDNINNFLQIFNNIFNYRKKWYYLDQDQREKFSANPVIKNIETTTWWNILKRRYQDLLSLMKKTTNLSKTDERNLINFELFENNSNNLDFNFNIKVDDNYLENLKTPLTREYVIDKLYEQQKLYEYSEQIIIDQLIEDIKNETYIIDNYNFLKNLKEEIETYIIKYKNKQKKIMSYFFQT</sequence>
<protein>
    <recommendedName>
        <fullName evidence="3">type I site-specific deoxyribonuclease</fullName>
        <ecNumber evidence="3">3.1.21.3</ecNumber>
    </recommendedName>
</protein>
<evidence type="ECO:0000256" key="9">
    <source>
        <dbReference type="ARBA" id="ARBA00022840"/>
    </source>
</evidence>
<comment type="catalytic activity">
    <reaction evidence="1">
        <text>Endonucleolytic cleavage of DNA to give random double-stranded fragments with terminal 5'-phosphates, ATP is simultaneously hydrolyzed.</text>
        <dbReference type="EC" id="3.1.21.3"/>
    </reaction>
</comment>
<dbReference type="SUPFAM" id="SSF52540">
    <property type="entry name" value="P-loop containing nucleoside triphosphate hydrolases"/>
    <property type="match status" value="2"/>
</dbReference>
<dbReference type="InterPro" id="IPR007409">
    <property type="entry name" value="Restrct_endonuc_type1_HsdR_N"/>
</dbReference>
<dbReference type="CDD" id="cd22332">
    <property type="entry name" value="HsdR_N"/>
    <property type="match status" value="1"/>
</dbReference>
<keyword evidence="9" id="KW-0067">ATP-binding</keyword>
<evidence type="ECO:0000256" key="7">
    <source>
        <dbReference type="ARBA" id="ARBA00022759"/>
    </source>
</evidence>
<keyword evidence="6" id="KW-0680">Restriction system</keyword>
<dbReference type="GO" id="GO:0009035">
    <property type="term" value="F:type I site-specific deoxyribonuclease activity"/>
    <property type="evidence" value="ECO:0007669"/>
    <property type="project" value="UniProtKB-EC"/>
</dbReference>
<dbReference type="PANTHER" id="PTHR30195">
    <property type="entry name" value="TYPE I SITE-SPECIFIC DEOXYRIBONUCLEASE PROTEIN SUBUNIT M AND R"/>
    <property type="match status" value="1"/>
</dbReference>
<dbReference type="Gene3D" id="3.90.1570.50">
    <property type="match status" value="1"/>
</dbReference>
<reference evidence="12 13" key="1">
    <citation type="submission" date="2020-05" db="EMBL/GenBank/DDBJ databases">
        <title>Novel Mycoplasma species detected in Mirounga angustirostris (northern elephant seal) from the USA.</title>
        <authorList>
            <person name="Volokhov D.V."/>
        </authorList>
    </citation>
    <scope>NUCLEOTIDE SEQUENCE [LARGE SCALE GENOMIC DNA]</scope>
    <source>
        <strain evidence="12 13">Mirounga ES2806-NAS</strain>
    </source>
</reference>
<keyword evidence="4" id="KW-0540">Nuclease</keyword>
<dbReference type="GO" id="GO:0005524">
    <property type="term" value="F:ATP binding"/>
    <property type="evidence" value="ECO:0007669"/>
    <property type="project" value="UniProtKB-KW"/>
</dbReference>